<evidence type="ECO:0000256" key="1">
    <source>
        <dbReference type="ARBA" id="ARBA00004370"/>
    </source>
</evidence>
<dbReference type="SUPFAM" id="SSF54427">
    <property type="entry name" value="NTF2-like"/>
    <property type="match status" value="1"/>
</dbReference>
<sequence length="191" mass="19776">MEVAVARAAGAVKGASTDPASTDPASGGPLAGRAGRLAAVVLAIAVIALAVTASWLGLSVWRERAAADRAAGAEQAARQTAVNMVSIDYRNVRQGVDRVISGMTGDIKDQWATQAKTIVDTATKNQSTSTVQAVRAGVVSADGDSAEVIVAVTAVTSSPKVKQAAPRYYRFSMDLERVDGRWLVSRLGLVP</sequence>
<evidence type="ECO:0000256" key="2">
    <source>
        <dbReference type="ARBA" id="ARBA00023136"/>
    </source>
</evidence>
<name>A0ABR7LI61_9ACTN</name>
<dbReference type="Proteomes" id="UP000805614">
    <property type="component" value="Unassembled WGS sequence"/>
</dbReference>
<reference evidence="5 6" key="1">
    <citation type="submission" date="2020-06" db="EMBL/GenBank/DDBJ databases">
        <title>Actinomadura xiongansis sp. nov., isolated from soil of Baiyangdian.</title>
        <authorList>
            <person name="Zhang X."/>
        </authorList>
    </citation>
    <scope>NUCLEOTIDE SEQUENCE [LARGE SCALE GENOMIC DNA]</scope>
    <source>
        <strain evidence="5 6">HBUM206468</strain>
    </source>
</reference>
<dbReference type="EMBL" id="JABVEC010000002">
    <property type="protein sequence ID" value="MBC6464527.1"/>
    <property type="molecule type" value="Genomic_DNA"/>
</dbReference>
<evidence type="ECO:0000313" key="6">
    <source>
        <dbReference type="Proteomes" id="UP000805614"/>
    </source>
</evidence>
<keyword evidence="6" id="KW-1185">Reference proteome</keyword>
<feature type="transmembrane region" description="Helical" evidence="4">
    <location>
        <begin position="37"/>
        <end position="61"/>
    </location>
</feature>
<dbReference type="PANTHER" id="PTHR37042:SF4">
    <property type="entry name" value="OUTER MEMBRANE PROTEIN RV1973"/>
    <property type="match status" value="1"/>
</dbReference>
<dbReference type="InterPro" id="IPR032710">
    <property type="entry name" value="NTF2-like_dom_sf"/>
</dbReference>
<protein>
    <submittedName>
        <fullName evidence="5">Nuclear transport factor 2 family protein</fullName>
    </submittedName>
</protein>
<keyword evidence="4" id="KW-0812">Transmembrane</keyword>
<dbReference type="PANTHER" id="PTHR37042">
    <property type="entry name" value="OUTER MEMBRANE PROTEIN RV1973"/>
    <property type="match status" value="1"/>
</dbReference>
<gene>
    <name evidence="5" type="ORF">HKK74_03315</name>
</gene>
<evidence type="ECO:0000256" key="3">
    <source>
        <dbReference type="SAM" id="MobiDB-lite"/>
    </source>
</evidence>
<dbReference type="RefSeq" id="WP_187241532.1">
    <property type="nucleotide sequence ID" value="NZ_BAAAOK010000055.1"/>
</dbReference>
<accession>A0ABR7LI61</accession>
<feature type="region of interest" description="Disordered" evidence="3">
    <location>
        <begin position="8"/>
        <end position="29"/>
    </location>
</feature>
<comment type="caution">
    <text evidence="5">The sequence shown here is derived from an EMBL/GenBank/DDBJ whole genome shotgun (WGS) entry which is preliminary data.</text>
</comment>
<keyword evidence="4" id="KW-1133">Transmembrane helix</keyword>
<organism evidence="5 6">
    <name type="scientific">Actinomadura alba</name>
    <dbReference type="NCBI Taxonomy" id="406431"/>
    <lineage>
        <taxon>Bacteria</taxon>
        <taxon>Bacillati</taxon>
        <taxon>Actinomycetota</taxon>
        <taxon>Actinomycetes</taxon>
        <taxon>Streptosporangiales</taxon>
        <taxon>Thermomonosporaceae</taxon>
        <taxon>Actinomadura</taxon>
    </lineage>
</organism>
<evidence type="ECO:0000256" key="4">
    <source>
        <dbReference type="SAM" id="Phobius"/>
    </source>
</evidence>
<evidence type="ECO:0000313" key="5">
    <source>
        <dbReference type="EMBL" id="MBC6464527.1"/>
    </source>
</evidence>
<comment type="subcellular location">
    <subcellularLocation>
        <location evidence="1">Membrane</location>
    </subcellularLocation>
</comment>
<proteinExistence type="predicted"/>
<keyword evidence="2 4" id="KW-0472">Membrane</keyword>